<dbReference type="Pfam" id="PF00090">
    <property type="entry name" value="TSP_1"/>
    <property type="match status" value="3"/>
</dbReference>
<evidence type="ECO:0000256" key="1">
    <source>
        <dbReference type="ARBA" id="ARBA00004613"/>
    </source>
</evidence>
<dbReference type="GO" id="GO:0016020">
    <property type="term" value="C:membrane"/>
    <property type="evidence" value="ECO:0007669"/>
    <property type="project" value="InterPro"/>
</dbReference>
<dbReference type="Proteomes" id="UP001186944">
    <property type="component" value="Unassembled WGS sequence"/>
</dbReference>
<feature type="compositionally biased region" description="Basic residues" evidence="6">
    <location>
        <begin position="27"/>
        <end position="42"/>
    </location>
</feature>
<keyword evidence="3" id="KW-0732">Signal</keyword>
<feature type="compositionally biased region" description="Polar residues" evidence="6">
    <location>
        <begin position="1"/>
        <end position="24"/>
    </location>
</feature>
<name>A0AA89C5I4_PINIB</name>
<dbReference type="InterPro" id="IPR006202">
    <property type="entry name" value="Neur_chan_lig-bd"/>
</dbReference>
<proteinExistence type="predicted"/>
<accession>A0AA89C5I4</accession>
<comment type="caution">
    <text evidence="8">The sequence shown here is derived from an EMBL/GenBank/DDBJ whole genome shotgun (WGS) entry which is preliminary data.</text>
</comment>
<keyword evidence="9" id="KW-1185">Reference proteome</keyword>
<keyword evidence="5" id="KW-1015">Disulfide bond</keyword>
<dbReference type="AlphaFoldDB" id="A0AA89C5I4"/>
<dbReference type="Gene3D" id="2.20.100.10">
    <property type="entry name" value="Thrombospondin type-1 (TSP1) repeat"/>
    <property type="match status" value="3"/>
</dbReference>
<evidence type="ECO:0000256" key="3">
    <source>
        <dbReference type="ARBA" id="ARBA00022729"/>
    </source>
</evidence>
<dbReference type="PANTHER" id="PTHR22906">
    <property type="entry name" value="PROPERDIN"/>
    <property type="match status" value="1"/>
</dbReference>
<dbReference type="FunFam" id="2.20.100.10:FF:000001">
    <property type="entry name" value="semaphorin-5A isoform X1"/>
    <property type="match status" value="3"/>
</dbReference>
<feature type="compositionally biased region" description="Basic residues" evidence="6">
    <location>
        <begin position="50"/>
        <end position="63"/>
    </location>
</feature>
<dbReference type="Gene3D" id="3.10.100.10">
    <property type="entry name" value="Mannose-Binding Protein A, subunit A"/>
    <property type="match status" value="1"/>
</dbReference>
<dbReference type="InterPro" id="IPR016186">
    <property type="entry name" value="C-type_lectin-like/link_sf"/>
</dbReference>
<reference evidence="8" key="1">
    <citation type="submission" date="2019-08" db="EMBL/GenBank/DDBJ databases">
        <title>The improved chromosome-level genome for the pearl oyster Pinctada fucata martensii using PacBio sequencing and Hi-C.</title>
        <authorList>
            <person name="Zheng Z."/>
        </authorList>
    </citation>
    <scope>NUCLEOTIDE SEQUENCE</scope>
    <source>
        <strain evidence="8">ZZ-2019</strain>
        <tissue evidence="8">Adductor muscle</tissue>
    </source>
</reference>
<evidence type="ECO:0000256" key="2">
    <source>
        <dbReference type="ARBA" id="ARBA00022525"/>
    </source>
</evidence>
<feature type="domain" description="C-type lectin" evidence="7">
    <location>
        <begin position="274"/>
        <end position="331"/>
    </location>
</feature>
<dbReference type="InterPro" id="IPR052065">
    <property type="entry name" value="Compl_asym_regulator"/>
</dbReference>
<evidence type="ECO:0000313" key="8">
    <source>
        <dbReference type="EMBL" id="KAK3107042.1"/>
    </source>
</evidence>
<dbReference type="InterPro" id="IPR016187">
    <property type="entry name" value="CTDL_fold"/>
</dbReference>
<evidence type="ECO:0000259" key="7">
    <source>
        <dbReference type="PROSITE" id="PS50041"/>
    </source>
</evidence>
<dbReference type="PANTHER" id="PTHR22906:SF43">
    <property type="entry name" value="PROPERDIN"/>
    <property type="match status" value="1"/>
</dbReference>
<dbReference type="SMART" id="SM00209">
    <property type="entry name" value="TSP1"/>
    <property type="match status" value="3"/>
</dbReference>
<organism evidence="8 9">
    <name type="scientific">Pinctada imbricata</name>
    <name type="common">Atlantic pearl-oyster</name>
    <name type="synonym">Pinctada martensii</name>
    <dbReference type="NCBI Taxonomy" id="66713"/>
    <lineage>
        <taxon>Eukaryota</taxon>
        <taxon>Metazoa</taxon>
        <taxon>Spiralia</taxon>
        <taxon>Lophotrochozoa</taxon>
        <taxon>Mollusca</taxon>
        <taxon>Bivalvia</taxon>
        <taxon>Autobranchia</taxon>
        <taxon>Pteriomorphia</taxon>
        <taxon>Pterioida</taxon>
        <taxon>Pterioidea</taxon>
        <taxon>Pteriidae</taxon>
        <taxon>Pinctada</taxon>
    </lineage>
</organism>
<evidence type="ECO:0000256" key="6">
    <source>
        <dbReference type="SAM" id="MobiDB-lite"/>
    </source>
</evidence>
<dbReference type="PROSITE" id="PS50092">
    <property type="entry name" value="TSP1"/>
    <property type="match status" value="3"/>
</dbReference>
<evidence type="ECO:0000256" key="4">
    <source>
        <dbReference type="ARBA" id="ARBA00022737"/>
    </source>
</evidence>
<dbReference type="SUPFAM" id="SSF63712">
    <property type="entry name" value="Nicotinic receptor ligand binding domain-like"/>
    <property type="match status" value="1"/>
</dbReference>
<dbReference type="Pfam" id="PF02931">
    <property type="entry name" value="Neur_chan_LBD"/>
    <property type="match status" value="1"/>
</dbReference>
<dbReference type="SUPFAM" id="SSF56436">
    <property type="entry name" value="C-type lectin-like"/>
    <property type="match status" value="1"/>
</dbReference>
<evidence type="ECO:0000256" key="5">
    <source>
        <dbReference type="ARBA" id="ARBA00023157"/>
    </source>
</evidence>
<dbReference type="SUPFAM" id="SSF82895">
    <property type="entry name" value="TSP-1 type 1 repeat"/>
    <property type="match status" value="3"/>
</dbReference>
<feature type="region of interest" description="Disordered" evidence="6">
    <location>
        <begin position="1"/>
        <end position="67"/>
    </location>
</feature>
<comment type="subcellular location">
    <subcellularLocation>
        <location evidence="1">Secreted</location>
    </subcellularLocation>
</comment>
<dbReference type="InterPro" id="IPR036734">
    <property type="entry name" value="Neur_chan_lig-bd_sf"/>
</dbReference>
<protein>
    <recommendedName>
        <fullName evidence="7">C-type lectin domain-containing protein</fullName>
    </recommendedName>
</protein>
<gene>
    <name evidence="8" type="ORF">FSP39_005764</name>
</gene>
<dbReference type="InterPro" id="IPR000884">
    <property type="entry name" value="TSP1_rpt"/>
</dbReference>
<sequence>MESVSITKEGISNNSRLQQPQQNPKHPMQKHRADKHRKRRKRDKECQRTTQKHKTQRTTHKPTRPMGNRCRLRMAICHGNNRRLLAVLSYASIIDGQIDGNWSGWRVTSSCSVTCGSGLQYMERSCNNPAPSNGGINCTGSAFKHQACVRKACAVPVNGGWSSWRVARTCSKTCGPGTVLLERSCDNPVPKHGGSYCSGQGFSQRTCNLGACPVDGQWSKWGAWDSCSASCNGGYMSRVRSCDNPVPSGGGNQCTGVRRDTNKCNTNDCPCGSYFIGANDKARERQFEWTNSGRSLYSTYSNWCPFQPDDDGPVGEDCVILWARCGYKWNDDESFPEEKLIGYLFKDYYKYARPAQTPDTMTNVTFNLSVISLDDFDSKRGVLTSRVWISMSWEDHRLAWHGYADMFDRVKLLHVPPSDIWTPDIVLVNSLEPFVPQFPPRLDALVQDDGRVLLVVPSVLNTRCDATNSSSVWKCTYRCMSWTYNGNELRPSLGYNGLLLSDYSSAPWIEIDASKAIVKERLYACCPEPFYEILFTIYIKMTV</sequence>
<dbReference type="InterPro" id="IPR036383">
    <property type="entry name" value="TSP1_rpt_sf"/>
</dbReference>
<keyword evidence="4" id="KW-0677">Repeat</keyword>
<dbReference type="InterPro" id="IPR001304">
    <property type="entry name" value="C-type_lectin-like"/>
</dbReference>
<evidence type="ECO:0000313" key="9">
    <source>
        <dbReference type="Proteomes" id="UP001186944"/>
    </source>
</evidence>
<dbReference type="PROSITE" id="PS50041">
    <property type="entry name" value="C_TYPE_LECTIN_2"/>
    <property type="match status" value="1"/>
</dbReference>
<dbReference type="GO" id="GO:0005230">
    <property type="term" value="F:extracellular ligand-gated monoatomic ion channel activity"/>
    <property type="evidence" value="ECO:0007669"/>
    <property type="project" value="InterPro"/>
</dbReference>
<dbReference type="Gene3D" id="2.70.170.10">
    <property type="entry name" value="Neurotransmitter-gated ion-channel ligand-binding domain"/>
    <property type="match status" value="1"/>
</dbReference>
<dbReference type="PRINTS" id="PR01705">
    <property type="entry name" value="TSP1REPEAT"/>
</dbReference>
<keyword evidence="2" id="KW-0964">Secreted</keyword>
<dbReference type="EMBL" id="VSWD01000002">
    <property type="protein sequence ID" value="KAK3107042.1"/>
    <property type="molecule type" value="Genomic_DNA"/>
</dbReference>